<feature type="compositionally biased region" description="Basic and acidic residues" evidence="2">
    <location>
        <begin position="353"/>
        <end position="383"/>
    </location>
</feature>
<dbReference type="SUPFAM" id="SSF54928">
    <property type="entry name" value="RNA-binding domain, RBD"/>
    <property type="match status" value="2"/>
</dbReference>
<feature type="domain" description="RRM" evidence="3">
    <location>
        <begin position="137"/>
        <end position="211"/>
    </location>
</feature>
<dbReference type="InterPro" id="IPR012677">
    <property type="entry name" value="Nucleotide-bd_a/b_plait_sf"/>
</dbReference>
<evidence type="ECO:0000256" key="1">
    <source>
        <dbReference type="PROSITE-ProRule" id="PRU00176"/>
    </source>
</evidence>
<feature type="compositionally biased region" description="Basic and acidic residues" evidence="2">
    <location>
        <begin position="299"/>
        <end position="320"/>
    </location>
</feature>
<dbReference type="PROSITE" id="PS50102">
    <property type="entry name" value="RRM"/>
    <property type="match status" value="2"/>
</dbReference>
<dbReference type="OrthoDB" id="446328at2759"/>
<dbReference type="Pfam" id="PF00076">
    <property type="entry name" value="RRM_1"/>
    <property type="match status" value="2"/>
</dbReference>
<organism evidence="4 5">
    <name type="scientific">Symbiodinium necroappetens</name>
    <dbReference type="NCBI Taxonomy" id="1628268"/>
    <lineage>
        <taxon>Eukaryota</taxon>
        <taxon>Sar</taxon>
        <taxon>Alveolata</taxon>
        <taxon>Dinophyceae</taxon>
        <taxon>Suessiales</taxon>
        <taxon>Symbiodiniaceae</taxon>
        <taxon>Symbiodinium</taxon>
    </lineage>
</organism>
<name>A0A812KGK1_9DINO</name>
<protein>
    <recommendedName>
        <fullName evidence="3">RRM domain-containing protein</fullName>
    </recommendedName>
</protein>
<dbReference type="InterPro" id="IPR035979">
    <property type="entry name" value="RBD_domain_sf"/>
</dbReference>
<dbReference type="Gene3D" id="3.30.70.330">
    <property type="match status" value="2"/>
</dbReference>
<feature type="compositionally biased region" description="Basic residues" evidence="2">
    <location>
        <begin position="334"/>
        <end position="352"/>
    </location>
</feature>
<keyword evidence="5" id="KW-1185">Reference proteome</keyword>
<comment type="caution">
    <text evidence="4">The sequence shown here is derived from an EMBL/GenBank/DDBJ whole genome shotgun (WGS) entry which is preliminary data.</text>
</comment>
<accession>A0A812KGK1</accession>
<dbReference type="SMART" id="SM00360">
    <property type="entry name" value="RRM"/>
    <property type="match status" value="2"/>
</dbReference>
<feature type="compositionally biased region" description="Basic and acidic residues" evidence="2">
    <location>
        <begin position="437"/>
        <end position="449"/>
    </location>
</feature>
<reference evidence="4" key="1">
    <citation type="submission" date="2021-02" db="EMBL/GenBank/DDBJ databases">
        <authorList>
            <person name="Dougan E. K."/>
            <person name="Rhodes N."/>
            <person name="Thang M."/>
            <person name="Chan C."/>
        </authorList>
    </citation>
    <scope>NUCLEOTIDE SEQUENCE</scope>
</reference>
<gene>
    <name evidence="4" type="ORF">SNEC2469_LOCUS3233</name>
</gene>
<keyword evidence="1" id="KW-0694">RNA-binding</keyword>
<dbReference type="GO" id="GO:0003723">
    <property type="term" value="F:RNA binding"/>
    <property type="evidence" value="ECO:0007669"/>
    <property type="project" value="UniProtKB-UniRule"/>
</dbReference>
<dbReference type="InterPro" id="IPR000504">
    <property type="entry name" value="RRM_dom"/>
</dbReference>
<dbReference type="Proteomes" id="UP000601435">
    <property type="component" value="Unassembled WGS sequence"/>
</dbReference>
<feature type="region of interest" description="Disordered" evidence="2">
    <location>
        <begin position="270"/>
        <end position="519"/>
    </location>
</feature>
<dbReference type="EMBL" id="CAJNJA010007586">
    <property type="protein sequence ID" value="CAE7226545.1"/>
    <property type="molecule type" value="Genomic_DNA"/>
</dbReference>
<feature type="domain" description="RRM" evidence="3">
    <location>
        <begin position="7"/>
        <end position="83"/>
    </location>
</feature>
<dbReference type="AlphaFoldDB" id="A0A812KGK1"/>
<evidence type="ECO:0000313" key="5">
    <source>
        <dbReference type="Proteomes" id="UP000601435"/>
    </source>
</evidence>
<sequence>MAFAARNSIYIRNLSPQVSEQVLRETFGQCDAIERVLFRSYQGRTAEFFAQVDFATSKGVLEAHQLSGTKVMGQAIEISVMDPGSKDMARKMWNVQRPWETVPEDQEEEAATNTEPQGVQAEYFRKFKEAEEDKRLRTVHIAGLAPEVTDEDVRVICKQFGELEALRLDKDSDGQPFALVEFKERGSAQVVKRTEKFLVEERVLAFTEAKTMVDTTSFAEQSVHFNQPAFDTTTMKVVLAYQCHLNPKLAKAKLAAAQIAGEEIPQELIDAANEKPKEEEEPIVWEGRGERSCPLAAREVPKEPEKRPRDHDRGQNERERKPRRRRSGMDSRERHHASRSRSRRPRHRRRRKPDPDKAKPDKATPDKATPDKAEKSAKADARKLAAQKALAAMQDEMAPKPAREKEEEDEVEAVPNTELFVLGSSESYSYEEEEEATKEKEEKVMDEAAKAALEAAQAAEEEAKRQAEAARKAEEEERQAIEAQKEAEAEEARQAALREQERKAKEEEVSLVRSSSQATGSTCRVILWGCYAILSDI</sequence>
<proteinExistence type="predicted"/>
<evidence type="ECO:0000259" key="3">
    <source>
        <dbReference type="PROSITE" id="PS50102"/>
    </source>
</evidence>
<evidence type="ECO:0000256" key="2">
    <source>
        <dbReference type="SAM" id="MobiDB-lite"/>
    </source>
</evidence>
<dbReference type="CDD" id="cd00590">
    <property type="entry name" value="RRM_SF"/>
    <property type="match status" value="1"/>
</dbReference>
<evidence type="ECO:0000313" key="4">
    <source>
        <dbReference type="EMBL" id="CAE7226545.1"/>
    </source>
</evidence>
<feature type="compositionally biased region" description="Basic and acidic residues" evidence="2">
    <location>
        <begin position="461"/>
        <end position="510"/>
    </location>
</feature>